<dbReference type="GO" id="GO:0005886">
    <property type="term" value="C:plasma membrane"/>
    <property type="evidence" value="ECO:0007669"/>
    <property type="project" value="UniProtKB-SubCell"/>
</dbReference>
<feature type="transmembrane region" description="Helical" evidence="7">
    <location>
        <begin position="29"/>
        <end position="48"/>
    </location>
</feature>
<dbReference type="PROSITE" id="PS50929">
    <property type="entry name" value="ABC_TM1F"/>
    <property type="match status" value="1"/>
</dbReference>
<feature type="transmembrane region" description="Helical" evidence="7">
    <location>
        <begin position="266"/>
        <end position="288"/>
    </location>
</feature>
<keyword evidence="11" id="KW-1185">Reference proteome</keyword>
<dbReference type="SUPFAM" id="SSF90123">
    <property type="entry name" value="ABC transporter transmembrane region"/>
    <property type="match status" value="1"/>
</dbReference>
<dbReference type="InterPro" id="IPR003439">
    <property type="entry name" value="ABC_transporter-like_ATP-bd"/>
</dbReference>
<reference evidence="10 11" key="2">
    <citation type="submission" date="2020-08" db="EMBL/GenBank/DDBJ databases">
        <authorList>
            <person name="Ueki A."/>
            <person name="Tonouchi A."/>
        </authorList>
    </citation>
    <scope>NUCLEOTIDE SEQUENCE [LARGE SCALE GENOMIC DNA]</scope>
    <source>
        <strain evidence="10 11">CTTW</strain>
    </source>
</reference>
<evidence type="ECO:0000256" key="2">
    <source>
        <dbReference type="ARBA" id="ARBA00022692"/>
    </source>
</evidence>
<dbReference type="PANTHER" id="PTHR43394">
    <property type="entry name" value="ATP-DEPENDENT PERMEASE MDL1, MITOCHONDRIAL"/>
    <property type="match status" value="1"/>
</dbReference>
<keyword evidence="5 7" id="KW-1133">Transmembrane helix</keyword>
<dbReference type="PANTHER" id="PTHR43394:SF1">
    <property type="entry name" value="ATP-BINDING CASSETTE SUB-FAMILY B MEMBER 10, MITOCHONDRIAL"/>
    <property type="match status" value="1"/>
</dbReference>
<dbReference type="RefSeq" id="WP_185258682.1">
    <property type="nucleotide sequence ID" value="NZ_AP023368.1"/>
</dbReference>
<evidence type="ECO:0000256" key="5">
    <source>
        <dbReference type="ARBA" id="ARBA00022989"/>
    </source>
</evidence>
<dbReference type="InterPro" id="IPR011527">
    <property type="entry name" value="ABC1_TM_dom"/>
</dbReference>
<feature type="transmembrane region" description="Helical" evidence="7">
    <location>
        <begin position="146"/>
        <end position="166"/>
    </location>
</feature>
<keyword evidence="4 10" id="KW-0067">ATP-binding</keyword>
<dbReference type="SMART" id="SM00382">
    <property type="entry name" value="AAA"/>
    <property type="match status" value="1"/>
</dbReference>
<evidence type="ECO:0000313" key="10">
    <source>
        <dbReference type="EMBL" id="BCJ98350.1"/>
    </source>
</evidence>
<dbReference type="InterPro" id="IPR003593">
    <property type="entry name" value="AAA+_ATPase"/>
</dbReference>
<dbReference type="KEGG" id="acht:bsdcttw_13910"/>
<dbReference type="InterPro" id="IPR027417">
    <property type="entry name" value="P-loop_NTPase"/>
</dbReference>
<keyword evidence="2 7" id="KW-0812">Transmembrane</keyword>
<dbReference type="Proteomes" id="UP000515703">
    <property type="component" value="Chromosome"/>
</dbReference>
<evidence type="ECO:0000256" key="7">
    <source>
        <dbReference type="SAM" id="Phobius"/>
    </source>
</evidence>
<evidence type="ECO:0000259" key="8">
    <source>
        <dbReference type="PROSITE" id="PS50893"/>
    </source>
</evidence>
<evidence type="ECO:0000259" key="9">
    <source>
        <dbReference type="PROSITE" id="PS50929"/>
    </source>
</evidence>
<keyword evidence="6 7" id="KW-0472">Membrane</keyword>
<dbReference type="Pfam" id="PF00664">
    <property type="entry name" value="ABC_membrane"/>
    <property type="match status" value="1"/>
</dbReference>
<feature type="transmembrane region" description="Helical" evidence="7">
    <location>
        <begin position="68"/>
        <end position="91"/>
    </location>
</feature>
<evidence type="ECO:0000313" key="11">
    <source>
        <dbReference type="Proteomes" id="UP000515703"/>
    </source>
</evidence>
<accession>A0A7I8DJ17</accession>
<proteinExistence type="predicted"/>
<protein>
    <submittedName>
        <fullName evidence="10">ABC transporter ATP-binding protein</fullName>
    </submittedName>
</protein>
<dbReference type="GO" id="GO:0015421">
    <property type="term" value="F:ABC-type oligopeptide transporter activity"/>
    <property type="evidence" value="ECO:0007669"/>
    <property type="project" value="TreeGrafter"/>
</dbReference>
<dbReference type="GO" id="GO:0005524">
    <property type="term" value="F:ATP binding"/>
    <property type="evidence" value="ECO:0007669"/>
    <property type="project" value="UniProtKB-KW"/>
</dbReference>
<name>A0A7I8DJ17_9FIRM</name>
<evidence type="ECO:0000256" key="6">
    <source>
        <dbReference type="ARBA" id="ARBA00023136"/>
    </source>
</evidence>
<reference evidence="10 11" key="1">
    <citation type="submission" date="2020-08" db="EMBL/GenBank/DDBJ databases">
        <title>Draft genome sequencing of an Anaerocolumna strain isolated from anoxic soil subjected to BSD treatment.</title>
        <authorList>
            <person name="Uek A."/>
            <person name="Tonouchi A."/>
        </authorList>
    </citation>
    <scope>NUCLEOTIDE SEQUENCE [LARGE SCALE GENOMIC DNA]</scope>
    <source>
        <strain evidence="10 11">CTTW</strain>
    </source>
</reference>
<feature type="domain" description="ABC transporter" evidence="8">
    <location>
        <begin position="353"/>
        <end position="591"/>
    </location>
</feature>
<dbReference type="PROSITE" id="PS50893">
    <property type="entry name" value="ABC_TRANSPORTER_2"/>
    <property type="match status" value="1"/>
</dbReference>
<dbReference type="InterPro" id="IPR039421">
    <property type="entry name" value="Type_1_exporter"/>
</dbReference>
<dbReference type="EMBL" id="AP023368">
    <property type="protein sequence ID" value="BCJ98350.1"/>
    <property type="molecule type" value="Genomic_DNA"/>
</dbReference>
<gene>
    <name evidence="10" type="ORF">bsdcttw_13910</name>
</gene>
<dbReference type="GO" id="GO:0016887">
    <property type="term" value="F:ATP hydrolysis activity"/>
    <property type="evidence" value="ECO:0007669"/>
    <property type="project" value="InterPro"/>
</dbReference>
<comment type="subcellular location">
    <subcellularLocation>
        <location evidence="1">Cell membrane</location>
        <topology evidence="1">Multi-pass membrane protein</topology>
    </subcellularLocation>
</comment>
<dbReference type="AlphaFoldDB" id="A0A7I8DJ17"/>
<feature type="domain" description="ABC transmembrane type-1" evidence="9">
    <location>
        <begin position="33"/>
        <end position="319"/>
    </location>
</feature>
<dbReference type="Gene3D" id="3.40.50.300">
    <property type="entry name" value="P-loop containing nucleotide triphosphate hydrolases"/>
    <property type="match status" value="1"/>
</dbReference>
<evidence type="ECO:0000256" key="4">
    <source>
        <dbReference type="ARBA" id="ARBA00022840"/>
    </source>
</evidence>
<dbReference type="InterPro" id="IPR036640">
    <property type="entry name" value="ABC1_TM_sf"/>
</dbReference>
<dbReference type="Gene3D" id="1.20.1560.10">
    <property type="entry name" value="ABC transporter type 1, transmembrane domain"/>
    <property type="match status" value="1"/>
</dbReference>
<dbReference type="PROSITE" id="PS00211">
    <property type="entry name" value="ABC_TRANSPORTER_1"/>
    <property type="match status" value="1"/>
</dbReference>
<dbReference type="SUPFAM" id="SSF52540">
    <property type="entry name" value="P-loop containing nucleoside triphosphate hydrolases"/>
    <property type="match status" value="1"/>
</dbReference>
<sequence>MKINFWGKKVNSGSYNILKIMINNNRVSTYVWILLSIFIGIIPSINVIMNKKLINNISHITAYKDNYFKSAIIILIIMAAVNVLLEIITSLSEYLYQNSKSLLSSIMEEKLYNTILKYPIEKFESNNIYNKILMASQAIQMNSFDIIKLVIGIMSSIVSLLSVFLVLFSISWYLPLSLLLSSIPSGIGIIVIKKYRYKIRTSILEYARKNQYLSYLFTKKNAIKEIRIFNISKYLLDVWRNQKNKLRKKEMDILIKENYMSFIGKFVIQLCISLVSIYLISLISYSSITIGDYVSLLTAMTLFQSSLASISENSGTLYEMGIYLDALLEVINEDFEEPPIINTKIDIDEILSIKLENIKFKYPQAEKYALENISFEINKGDKIAIVGYNGSGKTTLINIIMGLYTNYEGKIIVNNNDLNNTYNKHSYYKKFSCIMQDFMKYDLSLRENIAFGNINELHNDLKLKELIKETGLSDYLSFKLDDVLSVQYKGGFELSGGEWQKIAIARSMISDAEVIIFDEPTSSLDPISEVKIFEQFNNIAKDKTSIIVSHRLGVTQFCNKIIVMDAGKIVEMGSHKELMIKNGLYKTLYTMQASKYQVNNSELKEII</sequence>
<dbReference type="CDD" id="cd03228">
    <property type="entry name" value="ABCC_MRP_Like"/>
    <property type="match status" value="1"/>
</dbReference>
<evidence type="ECO:0000256" key="1">
    <source>
        <dbReference type="ARBA" id="ARBA00004651"/>
    </source>
</evidence>
<dbReference type="InterPro" id="IPR017871">
    <property type="entry name" value="ABC_transporter-like_CS"/>
</dbReference>
<dbReference type="Pfam" id="PF00005">
    <property type="entry name" value="ABC_tran"/>
    <property type="match status" value="1"/>
</dbReference>
<feature type="transmembrane region" description="Helical" evidence="7">
    <location>
        <begin position="172"/>
        <end position="192"/>
    </location>
</feature>
<keyword evidence="3" id="KW-0547">Nucleotide-binding</keyword>
<organism evidence="10 11">
    <name type="scientific">Anaerocolumna chitinilytica</name>
    <dbReference type="NCBI Taxonomy" id="1727145"/>
    <lineage>
        <taxon>Bacteria</taxon>
        <taxon>Bacillati</taxon>
        <taxon>Bacillota</taxon>
        <taxon>Clostridia</taxon>
        <taxon>Lachnospirales</taxon>
        <taxon>Lachnospiraceae</taxon>
        <taxon>Anaerocolumna</taxon>
    </lineage>
</organism>
<evidence type="ECO:0000256" key="3">
    <source>
        <dbReference type="ARBA" id="ARBA00022741"/>
    </source>
</evidence>